<dbReference type="PANTHER" id="PTHR43701:SF2">
    <property type="entry name" value="MEMBRANE TRANSPORTER PROTEIN YJNA-RELATED"/>
    <property type="match status" value="1"/>
</dbReference>
<dbReference type="EMBL" id="CP000413">
    <property type="protein sequence ID" value="ABJ60354.1"/>
    <property type="molecule type" value="Genomic_DNA"/>
</dbReference>
<proteinExistence type="inferred from homology"/>
<evidence type="ECO:0000256" key="4">
    <source>
        <dbReference type="ARBA" id="ARBA00022989"/>
    </source>
</evidence>
<dbReference type="Pfam" id="PF01925">
    <property type="entry name" value="TauE"/>
    <property type="match status" value="1"/>
</dbReference>
<keyword evidence="4 6" id="KW-1133">Transmembrane helix</keyword>
<comment type="similarity">
    <text evidence="2 6">Belongs to the 4-toluene sulfonate uptake permease (TSUP) (TC 2.A.102) family.</text>
</comment>
<feature type="transmembrane region" description="Helical" evidence="6">
    <location>
        <begin position="81"/>
        <end position="98"/>
    </location>
</feature>
<dbReference type="GeneID" id="29639869"/>
<evidence type="ECO:0000256" key="2">
    <source>
        <dbReference type="ARBA" id="ARBA00009142"/>
    </source>
</evidence>
<evidence type="ECO:0000313" key="7">
    <source>
        <dbReference type="EMBL" id="ABJ60354.1"/>
    </source>
</evidence>
<reference evidence="7 8" key="1">
    <citation type="journal article" date="2006" name="Proc. Natl. Acad. Sci. U.S.A.">
        <title>Comparative genomics of the lactic acid bacteria.</title>
        <authorList>
            <person name="Makarova K."/>
            <person name="Slesarev A."/>
            <person name="Wolf Y."/>
            <person name="Sorokin A."/>
            <person name="Mirkin B."/>
            <person name="Koonin E."/>
            <person name="Pavlov A."/>
            <person name="Pavlova N."/>
            <person name="Karamychev V."/>
            <person name="Polouchine N."/>
            <person name="Shakhova V."/>
            <person name="Grigoriev I."/>
            <person name="Lou Y."/>
            <person name="Rohksar D."/>
            <person name="Lucas S."/>
            <person name="Huang K."/>
            <person name="Goodstein D.M."/>
            <person name="Hawkins T."/>
            <person name="Plengvidhya V."/>
            <person name="Welker D."/>
            <person name="Hughes J."/>
            <person name="Goh Y."/>
            <person name="Benson A."/>
            <person name="Baldwin K."/>
            <person name="Lee J.H."/>
            <person name="Diaz-Muniz I."/>
            <person name="Dosti B."/>
            <person name="Smeianov V."/>
            <person name="Wechter W."/>
            <person name="Barabote R."/>
            <person name="Lorca G."/>
            <person name="Altermann E."/>
            <person name="Barrangou R."/>
            <person name="Ganesan B."/>
            <person name="Xie Y."/>
            <person name="Rawsthorne H."/>
            <person name="Tamir D."/>
            <person name="Parker C."/>
            <person name="Breidt F."/>
            <person name="Broadbent J."/>
            <person name="Hutkins R."/>
            <person name="O'Sullivan D."/>
            <person name="Steele J."/>
            <person name="Unlu G."/>
            <person name="Saier M."/>
            <person name="Klaenhammer T."/>
            <person name="Richardson P."/>
            <person name="Kozyavkin S."/>
            <person name="Weimer B."/>
            <person name="Mills D."/>
        </authorList>
    </citation>
    <scope>NUCLEOTIDE SEQUENCE [LARGE SCALE GENOMIC DNA]</scope>
    <source>
        <strain evidence="8">ATCC 33323 / DSM 20243 / BCRC 14619 / CIP 102991 / JCM 1131 / KCTC 3163 / NCIMB 11718 / NCTC 13722 / AM63</strain>
    </source>
</reference>
<dbReference type="InterPro" id="IPR002781">
    <property type="entry name" value="TM_pro_TauE-like"/>
</dbReference>
<feature type="transmembrane region" description="Helical" evidence="6">
    <location>
        <begin position="49"/>
        <end position="69"/>
    </location>
</feature>
<dbReference type="PANTHER" id="PTHR43701">
    <property type="entry name" value="MEMBRANE TRANSPORTER PROTEIN MJ0441-RELATED"/>
    <property type="match status" value="1"/>
</dbReference>
<dbReference type="InterPro" id="IPR051598">
    <property type="entry name" value="TSUP/Inactive_protease-like"/>
</dbReference>
<feature type="transmembrane region" description="Helical" evidence="6">
    <location>
        <begin position="110"/>
        <end position="129"/>
    </location>
</feature>
<keyword evidence="3 6" id="KW-0812">Transmembrane</keyword>
<dbReference type="AlphaFoldDB" id="A0A805Z0E3"/>
<comment type="subcellular location">
    <subcellularLocation>
        <location evidence="6">Cell membrane</location>
        <topology evidence="6">Multi-pass membrane protein</topology>
    </subcellularLocation>
    <subcellularLocation>
        <location evidence="1">Membrane</location>
        <topology evidence="1">Multi-pass membrane protein</topology>
    </subcellularLocation>
</comment>
<dbReference type="Proteomes" id="UP000000664">
    <property type="component" value="Chromosome"/>
</dbReference>
<sequence length="130" mass="14409">MNNIKENIVLAFFVGLFLGAISIFLAIGGGPLNVSLFVIIFHFTMKQSSVYSIATVFFSQITKIISIVASAQYHMFDMKMIPMLIIASIIGGYIGTVWNQKISSAKLENLYTVFMIAITAITCFNVIHFI</sequence>
<accession>A0A805Z0E3</accession>
<dbReference type="RefSeq" id="WP_003654877.1">
    <property type="nucleotide sequence ID" value="NC_008530.1"/>
</dbReference>
<name>A0A805Z0E3_LACGA</name>
<evidence type="ECO:0000313" key="8">
    <source>
        <dbReference type="Proteomes" id="UP000000664"/>
    </source>
</evidence>
<evidence type="ECO:0000256" key="3">
    <source>
        <dbReference type="ARBA" id="ARBA00022692"/>
    </source>
</evidence>
<protein>
    <recommendedName>
        <fullName evidence="6">Probable membrane transporter protein</fullName>
    </recommendedName>
</protein>
<evidence type="ECO:0000256" key="1">
    <source>
        <dbReference type="ARBA" id="ARBA00004141"/>
    </source>
</evidence>
<dbReference type="KEGG" id="lga:LGAS_0970"/>
<keyword evidence="6" id="KW-1003">Cell membrane</keyword>
<organism evidence="7 8">
    <name type="scientific">Lactobacillus gasseri (strain ATCC 33323 / DSM 20243 / BCRC 14619 / CIP 102991 / JCM 1131 / KCTC 3163 / NCIMB 11718 / NCTC 13722 / AM63)</name>
    <dbReference type="NCBI Taxonomy" id="324831"/>
    <lineage>
        <taxon>Bacteria</taxon>
        <taxon>Bacillati</taxon>
        <taxon>Bacillota</taxon>
        <taxon>Bacilli</taxon>
        <taxon>Lactobacillales</taxon>
        <taxon>Lactobacillaceae</taxon>
        <taxon>Lactobacillus</taxon>
    </lineage>
</organism>
<keyword evidence="5 6" id="KW-0472">Membrane</keyword>
<dbReference type="GO" id="GO:0005886">
    <property type="term" value="C:plasma membrane"/>
    <property type="evidence" value="ECO:0007669"/>
    <property type="project" value="UniProtKB-SubCell"/>
</dbReference>
<evidence type="ECO:0000256" key="6">
    <source>
        <dbReference type="RuleBase" id="RU363041"/>
    </source>
</evidence>
<gene>
    <name evidence="7" type="ordered locus">LGAS_0970</name>
</gene>
<evidence type="ECO:0000256" key="5">
    <source>
        <dbReference type="ARBA" id="ARBA00023136"/>
    </source>
</evidence>
<feature type="transmembrane region" description="Helical" evidence="6">
    <location>
        <begin position="7"/>
        <end position="29"/>
    </location>
</feature>